<evidence type="ECO:0000256" key="1">
    <source>
        <dbReference type="ARBA" id="ARBA00009437"/>
    </source>
</evidence>
<dbReference type="PANTHER" id="PTHR30419:SF8">
    <property type="entry name" value="NITROGEN ASSIMILATION TRANSCRIPTIONAL ACTIVATOR-RELATED"/>
    <property type="match status" value="1"/>
</dbReference>
<keyword evidence="3" id="KW-0238">DNA-binding</keyword>
<organism evidence="6 7">
    <name type="scientific">Candidatus Stercoripulliclostridium merdipullorum</name>
    <dbReference type="NCBI Taxonomy" id="2840952"/>
    <lineage>
        <taxon>Bacteria</taxon>
        <taxon>Bacillati</taxon>
        <taxon>Bacillota</taxon>
        <taxon>Clostridia</taxon>
        <taxon>Eubacteriales</taxon>
        <taxon>Candidatus Stercoripulliclostridium</taxon>
    </lineage>
</organism>
<dbReference type="InterPro" id="IPR000847">
    <property type="entry name" value="LysR_HTH_N"/>
</dbReference>
<accession>A0A9D1SXI7</accession>
<dbReference type="GO" id="GO:0003700">
    <property type="term" value="F:DNA-binding transcription factor activity"/>
    <property type="evidence" value="ECO:0007669"/>
    <property type="project" value="InterPro"/>
</dbReference>
<dbReference type="GO" id="GO:0003677">
    <property type="term" value="F:DNA binding"/>
    <property type="evidence" value="ECO:0007669"/>
    <property type="project" value="UniProtKB-KW"/>
</dbReference>
<dbReference type="PROSITE" id="PS50931">
    <property type="entry name" value="HTH_LYSR"/>
    <property type="match status" value="1"/>
</dbReference>
<dbReference type="SUPFAM" id="SSF53850">
    <property type="entry name" value="Periplasmic binding protein-like II"/>
    <property type="match status" value="1"/>
</dbReference>
<dbReference type="InterPro" id="IPR005119">
    <property type="entry name" value="LysR_subst-bd"/>
</dbReference>
<evidence type="ECO:0000256" key="3">
    <source>
        <dbReference type="ARBA" id="ARBA00023125"/>
    </source>
</evidence>
<dbReference type="Proteomes" id="UP000886891">
    <property type="component" value="Unassembled WGS sequence"/>
</dbReference>
<evidence type="ECO:0000259" key="5">
    <source>
        <dbReference type="PROSITE" id="PS50931"/>
    </source>
</evidence>
<name>A0A9D1SXI7_9FIRM</name>
<dbReference type="InterPro" id="IPR036388">
    <property type="entry name" value="WH-like_DNA-bd_sf"/>
</dbReference>
<evidence type="ECO:0000313" key="7">
    <source>
        <dbReference type="Proteomes" id="UP000886891"/>
    </source>
</evidence>
<keyword evidence="2" id="KW-0805">Transcription regulation</keyword>
<evidence type="ECO:0000313" key="6">
    <source>
        <dbReference type="EMBL" id="HIV00698.1"/>
    </source>
</evidence>
<gene>
    <name evidence="6" type="ORF">IAB14_06270</name>
</gene>
<dbReference type="SUPFAM" id="SSF46785">
    <property type="entry name" value="Winged helix' DNA-binding domain"/>
    <property type="match status" value="1"/>
</dbReference>
<feature type="domain" description="HTH lysR-type" evidence="5">
    <location>
        <begin position="1"/>
        <end position="58"/>
    </location>
</feature>
<comment type="caution">
    <text evidence="6">The sequence shown here is derived from an EMBL/GenBank/DDBJ whole genome shotgun (WGS) entry which is preliminary data.</text>
</comment>
<dbReference type="CDD" id="cd05466">
    <property type="entry name" value="PBP2_LTTR_substrate"/>
    <property type="match status" value="1"/>
</dbReference>
<dbReference type="FunFam" id="1.10.10.10:FF:000001">
    <property type="entry name" value="LysR family transcriptional regulator"/>
    <property type="match status" value="1"/>
</dbReference>
<dbReference type="GO" id="GO:0005829">
    <property type="term" value="C:cytosol"/>
    <property type="evidence" value="ECO:0007669"/>
    <property type="project" value="TreeGrafter"/>
</dbReference>
<dbReference type="Gene3D" id="3.40.190.10">
    <property type="entry name" value="Periplasmic binding protein-like II"/>
    <property type="match status" value="2"/>
</dbReference>
<keyword evidence="4" id="KW-0804">Transcription</keyword>
<proteinExistence type="inferred from homology"/>
<dbReference type="Gene3D" id="1.10.10.10">
    <property type="entry name" value="Winged helix-like DNA-binding domain superfamily/Winged helix DNA-binding domain"/>
    <property type="match status" value="1"/>
</dbReference>
<dbReference type="PRINTS" id="PR00039">
    <property type="entry name" value="HTHLYSR"/>
</dbReference>
<dbReference type="AlphaFoldDB" id="A0A9D1SXI7"/>
<reference evidence="6" key="1">
    <citation type="submission" date="2020-10" db="EMBL/GenBank/DDBJ databases">
        <authorList>
            <person name="Gilroy R."/>
        </authorList>
    </citation>
    <scope>NUCLEOTIDE SEQUENCE</scope>
    <source>
        <strain evidence="6">23406</strain>
    </source>
</reference>
<comment type="similarity">
    <text evidence="1">Belongs to the LysR transcriptional regulatory family.</text>
</comment>
<protein>
    <submittedName>
        <fullName evidence="6">LysR family transcriptional regulator</fullName>
    </submittedName>
</protein>
<dbReference type="Pfam" id="PF00126">
    <property type="entry name" value="HTH_1"/>
    <property type="match status" value="1"/>
</dbReference>
<dbReference type="EMBL" id="DVOH01000050">
    <property type="protein sequence ID" value="HIV00698.1"/>
    <property type="molecule type" value="Genomic_DNA"/>
</dbReference>
<dbReference type="InterPro" id="IPR050950">
    <property type="entry name" value="HTH-type_LysR_regulators"/>
</dbReference>
<evidence type="ECO:0000256" key="2">
    <source>
        <dbReference type="ARBA" id="ARBA00023015"/>
    </source>
</evidence>
<dbReference type="Pfam" id="PF03466">
    <property type="entry name" value="LysR_substrate"/>
    <property type="match status" value="1"/>
</dbReference>
<sequence>MELRVLRYFLAVAREQNITRAAETLFLAQPSLSRQMQLLEREVGQPLFVRGKRTITLTEAGKLLKKRAEEILDLYEKTQTDLMATANDVEGEIYIGGGESHAFQTIAEAATALQRDYPGIRFRFFSGDAETIVERLDKGLIDFGVTVDLADLTRYESIRLPLTDRWGVLMPADSPLARQDCLTPNDLKGLPLICSRQSLRPGSRLLQWFGDDIRRIDVRATYNLLYNASLLVKAGLGYAVGLDRLINTKDTVLCFRPLSPALTTHLDLVWKQQGALSRPATLFLTYLKQKKDLTDPSSDQNDSAID</sequence>
<evidence type="ECO:0000256" key="4">
    <source>
        <dbReference type="ARBA" id="ARBA00023163"/>
    </source>
</evidence>
<reference evidence="6" key="2">
    <citation type="journal article" date="2021" name="PeerJ">
        <title>Extensive microbial diversity within the chicken gut microbiome revealed by metagenomics and culture.</title>
        <authorList>
            <person name="Gilroy R."/>
            <person name="Ravi A."/>
            <person name="Getino M."/>
            <person name="Pursley I."/>
            <person name="Horton D.L."/>
            <person name="Alikhan N.F."/>
            <person name="Baker D."/>
            <person name="Gharbi K."/>
            <person name="Hall N."/>
            <person name="Watson M."/>
            <person name="Adriaenssens E.M."/>
            <person name="Foster-Nyarko E."/>
            <person name="Jarju S."/>
            <person name="Secka A."/>
            <person name="Antonio M."/>
            <person name="Oren A."/>
            <person name="Chaudhuri R.R."/>
            <person name="La Ragione R."/>
            <person name="Hildebrand F."/>
            <person name="Pallen M.J."/>
        </authorList>
    </citation>
    <scope>NUCLEOTIDE SEQUENCE</scope>
    <source>
        <strain evidence="6">23406</strain>
    </source>
</reference>
<dbReference type="InterPro" id="IPR036390">
    <property type="entry name" value="WH_DNA-bd_sf"/>
</dbReference>
<dbReference type="PANTHER" id="PTHR30419">
    <property type="entry name" value="HTH-TYPE TRANSCRIPTIONAL REGULATOR YBHD"/>
    <property type="match status" value="1"/>
</dbReference>